<proteinExistence type="predicted"/>
<dbReference type="Gene3D" id="3.30.2010.20">
    <property type="match status" value="1"/>
</dbReference>
<dbReference type="Pfam" id="PF06262">
    <property type="entry name" value="Zincin_1"/>
    <property type="match status" value="1"/>
</dbReference>
<dbReference type="CDD" id="cd12954">
    <property type="entry name" value="MMP_TTHA0227_like_1"/>
    <property type="match status" value="1"/>
</dbReference>
<dbReference type="InterPro" id="IPR010428">
    <property type="entry name" value="Zincin_1"/>
</dbReference>
<dbReference type="InterPro" id="IPR038555">
    <property type="entry name" value="Zincin_1_sf"/>
</dbReference>
<name>A0A087AEA0_9BIFI</name>
<keyword evidence="2" id="KW-1185">Reference proteome</keyword>
<dbReference type="Proteomes" id="UP000028995">
    <property type="component" value="Unassembled WGS sequence"/>
</dbReference>
<dbReference type="STRING" id="35760.BCHO_1129"/>
<dbReference type="SUPFAM" id="SSF55486">
    <property type="entry name" value="Metalloproteases ('zincins'), catalytic domain"/>
    <property type="match status" value="1"/>
</dbReference>
<gene>
    <name evidence="1" type="ORF">BCHO_1129</name>
</gene>
<dbReference type="EMBL" id="JGYU01000006">
    <property type="protein sequence ID" value="KFI57100.1"/>
    <property type="molecule type" value="Genomic_DNA"/>
</dbReference>
<accession>A0A087AEA0</accession>
<evidence type="ECO:0000313" key="2">
    <source>
        <dbReference type="Proteomes" id="UP000028995"/>
    </source>
</evidence>
<evidence type="ECO:0008006" key="3">
    <source>
        <dbReference type="Google" id="ProtNLM"/>
    </source>
</evidence>
<dbReference type="AlphaFoldDB" id="A0A087AEA0"/>
<dbReference type="eggNOG" id="COG3824">
    <property type="taxonomic scope" value="Bacteria"/>
</dbReference>
<reference evidence="1 2" key="1">
    <citation type="submission" date="2014-03" db="EMBL/GenBank/DDBJ databases">
        <title>Genomics of Bifidobacteria.</title>
        <authorList>
            <person name="Ventura M."/>
            <person name="Milani C."/>
            <person name="Lugli G.A."/>
        </authorList>
    </citation>
    <scope>NUCLEOTIDE SEQUENCE [LARGE SCALE GENOMIC DNA]</scope>
    <source>
        <strain evidence="1 2">LMG 10510</strain>
    </source>
</reference>
<sequence>MTQLPWNAKVYRNRHGRGMRTPMFGTRLPRYRTRSGLFDDLVVAQIRRLSAAWPELVRPLQFAVEDVPPSSPAPWESEPRLCSQAFPAEHGSPARIVLYRLPIQTHAANRTDLQLAIRDEIVASIAELYGRRPDEIDPDFGL</sequence>
<comment type="caution">
    <text evidence="1">The sequence shown here is derived from an EMBL/GenBank/DDBJ whole genome shotgun (WGS) entry which is preliminary data.</text>
</comment>
<dbReference type="OrthoDB" id="4966605at2"/>
<organism evidence="1 2">
    <name type="scientific">Bifidobacterium choerinum</name>
    <dbReference type="NCBI Taxonomy" id="35760"/>
    <lineage>
        <taxon>Bacteria</taxon>
        <taxon>Bacillati</taxon>
        <taxon>Actinomycetota</taxon>
        <taxon>Actinomycetes</taxon>
        <taxon>Bifidobacteriales</taxon>
        <taxon>Bifidobacteriaceae</taxon>
        <taxon>Bifidobacterium</taxon>
    </lineage>
</organism>
<dbReference type="RefSeq" id="WP_024541258.1">
    <property type="nucleotide sequence ID" value="NZ_JBQKLO010000015.1"/>
</dbReference>
<evidence type="ECO:0000313" key="1">
    <source>
        <dbReference type="EMBL" id="KFI57100.1"/>
    </source>
</evidence>
<protein>
    <recommendedName>
        <fullName evidence="3">Peptidase</fullName>
    </recommendedName>
</protein>